<dbReference type="InterPro" id="IPR002750">
    <property type="entry name" value="CobE/GbiG_C"/>
</dbReference>
<protein>
    <submittedName>
        <fullName evidence="4">Cobalamin biosynthesis protein</fullName>
    </submittedName>
</protein>
<dbReference type="SUPFAM" id="SSF159664">
    <property type="entry name" value="CobE/GbiG C-terminal domain-like"/>
    <property type="match status" value="1"/>
</dbReference>
<evidence type="ECO:0000259" key="1">
    <source>
        <dbReference type="Pfam" id="PF01890"/>
    </source>
</evidence>
<proteinExistence type="predicted"/>
<evidence type="ECO:0000313" key="5">
    <source>
        <dbReference type="Proteomes" id="UP000886874"/>
    </source>
</evidence>
<feature type="domain" description="Cobalamin synthesis G N-terminal" evidence="2">
    <location>
        <begin position="49"/>
        <end position="127"/>
    </location>
</feature>
<dbReference type="InterPro" id="IPR052553">
    <property type="entry name" value="CbiG_hydrolase"/>
</dbReference>
<gene>
    <name evidence="4" type="ORF">IAA67_03590</name>
</gene>
<dbReference type="Pfam" id="PF11761">
    <property type="entry name" value="CbiG_mid"/>
    <property type="match status" value="1"/>
</dbReference>
<reference evidence="4" key="2">
    <citation type="journal article" date="2021" name="PeerJ">
        <title>Extensive microbial diversity within the chicken gut microbiome revealed by metagenomics and culture.</title>
        <authorList>
            <person name="Gilroy R."/>
            <person name="Ravi A."/>
            <person name="Getino M."/>
            <person name="Pursley I."/>
            <person name="Horton D.L."/>
            <person name="Alikhan N.F."/>
            <person name="Baker D."/>
            <person name="Gharbi K."/>
            <person name="Hall N."/>
            <person name="Watson M."/>
            <person name="Adriaenssens E.M."/>
            <person name="Foster-Nyarko E."/>
            <person name="Jarju S."/>
            <person name="Secka A."/>
            <person name="Antonio M."/>
            <person name="Oren A."/>
            <person name="Chaudhuri R.R."/>
            <person name="La Ragione R."/>
            <person name="Hildebrand F."/>
            <person name="Pallen M.J."/>
        </authorList>
    </citation>
    <scope>NUCLEOTIDE SEQUENCE</scope>
    <source>
        <strain evidence="4">ChiSjej2B20-13462</strain>
    </source>
</reference>
<dbReference type="Pfam" id="PF01890">
    <property type="entry name" value="CbiG_C"/>
    <property type="match status" value="1"/>
</dbReference>
<dbReference type="Gene3D" id="3.30.420.180">
    <property type="entry name" value="CobE/GbiG C-terminal domain"/>
    <property type="match status" value="1"/>
</dbReference>
<name>A0A9D0Z5J3_9FIRM</name>
<comment type="caution">
    <text evidence="4">The sequence shown here is derived from an EMBL/GenBank/DDBJ whole genome shotgun (WGS) entry which is preliminary data.</text>
</comment>
<dbReference type="Gene3D" id="3.40.50.11220">
    <property type="match status" value="1"/>
</dbReference>
<accession>A0A9D0Z5J3</accession>
<dbReference type="InterPro" id="IPR021744">
    <property type="entry name" value="CbiG_N"/>
</dbReference>
<dbReference type="EMBL" id="DVFN01000055">
    <property type="protein sequence ID" value="HIQ69398.1"/>
    <property type="molecule type" value="Genomic_DNA"/>
</dbReference>
<dbReference type="Pfam" id="PF11760">
    <property type="entry name" value="CbiG_N"/>
    <property type="match status" value="1"/>
</dbReference>
<dbReference type="Proteomes" id="UP000886874">
    <property type="component" value="Unassembled WGS sequence"/>
</dbReference>
<sequence length="341" mass="34884">MIALVAFTRRGAALGKTLAAALGGQLYTSARLSSELGLPAVEDLTAWTGARFADSEAIVFLSATGIAVRAIAPHVRDKFTDPAVVSVDEAGRFAVPLLSGHVGGANTLAQRIAALTGGQAVVSTATDVNGRFAVDVWAKAQNLVLVERAAAKAVSAAILEGTPVGFRSRYPVSGPLPEGLTGGAAAIGILVDDTAGENPYETTLHLVPRAVTLGLGCRRGTTREALEAQISQVLAAHQLPWAAVTALASIDLKSDEPGLLALAEAYHLQTHFYPAAALAAEPGDFPASELVSRVTGVDNVCQRAAQRAGGRVFLPKTAGGGVTVAAAMGDVHLTFPSEGRA</sequence>
<dbReference type="InterPro" id="IPR038029">
    <property type="entry name" value="GbiG_N_sf"/>
</dbReference>
<feature type="domain" description="CobE/GbiG C-terminal" evidence="1">
    <location>
        <begin position="212"/>
        <end position="327"/>
    </location>
</feature>
<feature type="domain" description="Cobalamin biosynthesis central region" evidence="3">
    <location>
        <begin position="132"/>
        <end position="208"/>
    </location>
</feature>
<organism evidence="4 5">
    <name type="scientific">Candidatus Avoscillospira stercorigallinarum</name>
    <dbReference type="NCBI Taxonomy" id="2840708"/>
    <lineage>
        <taxon>Bacteria</taxon>
        <taxon>Bacillati</taxon>
        <taxon>Bacillota</taxon>
        <taxon>Clostridia</taxon>
        <taxon>Eubacteriales</taxon>
        <taxon>Oscillospiraceae</taxon>
        <taxon>Oscillospiraceae incertae sedis</taxon>
        <taxon>Candidatus Avoscillospira</taxon>
    </lineage>
</organism>
<reference evidence="4" key="1">
    <citation type="submission" date="2020-10" db="EMBL/GenBank/DDBJ databases">
        <authorList>
            <person name="Gilroy R."/>
        </authorList>
    </citation>
    <scope>NUCLEOTIDE SEQUENCE</scope>
    <source>
        <strain evidence="4">ChiSjej2B20-13462</strain>
    </source>
</reference>
<dbReference type="InterPro" id="IPR021745">
    <property type="entry name" value="CbiG_mid"/>
</dbReference>
<dbReference type="GO" id="GO:0009236">
    <property type="term" value="P:cobalamin biosynthetic process"/>
    <property type="evidence" value="ECO:0007669"/>
    <property type="project" value="InterPro"/>
</dbReference>
<evidence type="ECO:0000313" key="4">
    <source>
        <dbReference type="EMBL" id="HIQ69398.1"/>
    </source>
</evidence>
<evidence type="ECO:0000259" key="2">
    <source>
        <dbReference type="Pfam" id="PF11760"/>
    </source>
</evidence>
<dbReference type="PANTHER" id="PTHR37477:SF1">
    <property type="entry name" value="COBALT-PRECORRIN-5A HYDROLASE"/>
    <property type="match status" value="1"/>
</dbReference>
<dbReference type="InterPro" id="IPR036518">
    <property type="entry name" value="CobE/GbiG_C_sf"/>
</dbReference>
<dbReference type="SUPFAM" id="SSF159672">
    <property type="entry name" value="CbiG N-terminal domain-like"/>
    <property type="match status" value="1"/>
</dbReference>
<dbReference type="PANTHER" id="PTHR37477">
    <property type="entry name" value="COBALT-PRECORRIN-5A HYDROLASE"/>
    <property type="match status" value="1"/>
</dbReference>
<evidence type="ECO:0000259" key="3">
    <source>
        <dbReference type="Pfam" id="PF11761"/>
    </source>
</evidence>
<dbReference type="AlphaFoldDB" id="A0A9D0Z5J3"/>